<dbReference type="Proteomes" id="UP001208690">
    <property type="component" value="Unassembled WGS sequence"/>
</dbReference>
<dbReference type="Gene3D" id="3.40.50.2300">
    <property type="match status" value="1"/>
</dbReference>
<proteinExistence type="predicted"/>
<evidence type="ECO:0000256" key="1">
    <source>
        <dbReference type="PROSITE-ProRule" id="PRU00169"/>
    </source>
</evidence>
<name>A0ABT3BE23_9RHOB</name>
<dbReference type="RefSeq" id="WP_263844122.1">
    <property type="nucleotide sequence ID" value="NZ_JALIEB010000005.1"/>
</dbReference>
<accession>A0ABT3BE23</accession>
<dbReference type="CDD" id="cd00156">
    <property type="entry name" value="REC"/>
    <property type="match status" value="1"/>
</dbReference>
<comment type="caution">
    <text evidence="3">The sequence shown here is derived from an EMBL/GenBank/DDBJ whole genome shotgun (WGS) entry which is preliminary data.</text>
</comment>
<dbReference type="PROSITE" id="PS50110">
    <property type="entry name" value="RESPONSE_REGULATORY"/>
    <property type="match status" value="1"/>
</dbReference>
<sequence>MKVLIVESQNDLAQIWQKHLERMGMSVSLALGQTEAIRHLSTHGTDIIIMDLVLTDGSALAVADYASYRQPEAKVIFVTNTSFFSDGSIFSHATNACAFVQSATPPEDLAAMVEHYGAPTQQSGAA</sequence>
<evidence type="ECO:0000313" key="3">
    <source>
        <dbReference type="EMBL" id="MCV3271805.1"/>
    </source>
</evidence>
<dbReference type="EMBL" id="JALIEB010000005">
    <property type="protein sequence ID" value="MCV3271805.1"/>
    <property type="molecule type" value="Genomic_DNA"/>
</dbReference>
<gene>
    <name evidence="3" type="ORF">MUB52_10225</name>
</gene>
<feature type="domain" description="Response regulatory" evidence="2">
    <location>
        <begin position="2"/>
        <end position="117"/>
    </location>
</feature>
<reference evidence="3 4" key="1">
    <citation type="submission" date="2022-04" db="EMBL/GenBank/DDBJ databases">
        <title>Roseobacter sp. WL0113 is a bacterium isolated from neritic sediment.</title>
        <authorList>
            <person name="Wang L."/>
            <person name="He W."/>
            <person name="Zhang D.-F."/>
        </authorList>
    </citation>
    <scope>NUCLEOTIDE SEQUENCE [LARGE SCALE GENOMIC DNA]</scope>
    <source>
        <strain evidence="3 4">WL0113</strain>
    </source>
</reference>
<keyword evidence="1" id="KW-0597">Phosphoprotein</keyword>
<keyword evidence="4" id="KW-1185">Reference proteome</keyword>
<organism evidence="3 4">
    <name type="scientific">Roseobacter sinensis</name>
    <dbReference type="NCBI Taxonomy" id="2931391"/>
    <lineage>
        <taxon>Bacteria</taxon>
        <taxon>Pseudomonadati</taxon>
        <taxon>Pseudomonadota</taxon>
        <taxon>Alphaproteobacteria</taxon>
        <taxon>Rhodobacterales</taxon>
        <taxon>Roseobacteraceae</taxon>
        <taxon>Roseobacter</taxon>
    </lineage>
</organism>
<evidence type="ECO:0000313" key="4">
    <source>
        <dbReference type="Proteomes" id="UP001208690"/>
    </source>
</evidence>
<feature type="modified residue" description="4-aspartylphosphate" evidence="1">
    <location>
        <position position="51"/>
    </location>
</feature>
<dbReference type="InterPro" id="IPR011006">
    <property type="entry name" value="CheY-like_superfamily"/>
</dbReference>
<dbReference type="SUPFAM" id="SSF52172">
    <property type="entry name" value="CheY-like"/>
    <property type="match status" value="1"/>
</dbReference>
<dbReference type="Pfam" id="PF00072">
    <property type="entry name" value="Response_reg"/>
    <property type="match status" value="1"/>
</dbReference>
<protein>
    <submittedName>
        <fullName evidence="3">Response regulator</fullName>
    </submittedName>
</protein>
<dbReference type="InterPro" id="IPR001789">
    <property type="entry name" value="Sig_transdc_resp-reg_receiver"/>
</dbReference>
<evidence type="ECO:0000259" key="2">
    <source>
        <dbReference type="PROSITE" id="PS50110"/>
    </source>
</evidence>